<dbReference type="GO" id="GO:0006289">
    <property type="term" value="P:nucleotide-excision repair"/>
    <property type="evidence" value="ECO:0007669"/>
    <property type="project" value="InterPro"/>
</dbReference>
<proteinExistence type="predicted"/>
<accession>A0A8K0UQY1</accession>
<feature type="compositionally biased region" description="Basic residues" evidence="7">
    <location>
        <begin position="441"/>
        <end position="455"/>
    </location>
</feature>
<sequence>MLALFLSRRVLARPSVAAMPKRKSSTRTNNPVDYAGDESPLTDLDVDEPPKKKRQRRDKDTEPVVYDIPPVERKHTNFTGRLGYACLNTLLRASKPDPIFCSRTCRLDTLRKNGLDFAKDLGKQNARDLCKLIEWNEENDIRFLRVSSEMFPFASHAEWGYSLEYAAEELKAAGDLAKRLGHRLTTHPGQFTQLGSPREAVVTASVRELDYHCQMMRHMGLDQDSVIVIHMGGVYGDKPTTLARFKENYTTKLTEEMKARLVLENDEMCYNVEDLLPVCNELNIPIVFDYHHDWIYPSPLGPPSVLIPLINETWHRKGIRPKQHLSSPRPGAETVMEKRAHAGRCERIPEECVGEVDLMVEAKDKEQAVLMLYRMYELYPVKWENLRPESEPKPFVRSAARKARDVAAAEEEEDDDGGGGGAAAGEQGEEEKEKEGEKGAARKKTKKKTRTSARTNHKEKAEKVRVRVDAETLDEEEPSTGPVVPPLPSRRKRKKAEVLAGDASGSTSSLLPASGATASIPIPTHTSTAAVDTSPTHPTQTPYAPSRRNRKKAQPSTRAVEPEPESEEVMMMDQEDEVGPVDGAEPGSVRGEEREEVVRDVVPARVGG</sequence>
<feature type="region of interest" description="Disordered" evidence="7">
    <location>
        <begin position="388"/>
        <end position="608"/>
    </location>
</feature>
<name>A0A8K0UQY1_9AGAR</name>
<dbReference type="PANTHER" id="PTHR31290">
    <property type="entry name" value="UV-DAMAGE ENDONUCLEASE"/>
    <property type="match status" value="1"/>
</dbReference>
<keyword evidence="1" id="KW-0540">Nuclease</keyword>
<feature type="compositionally biased region" description="Polar residues" evidence="7">
    <location>
        <begin position="524"/>
        <end position="543"/>
    </location>
</feature>
<evidence type="ECO:0000256" key="3">
    <source>
        <dbReference type="ARBA" id="ARBA00022763"/>
    </source>
</evidence>
<comment type="caution">
    <text evidence="8">The sequence shown here is derived from an EMBL/GenBank/DDBJ whole genome shotgun (WGS) entry which is preliminary data.</text>
</comment>
<keyword evidence="2" id="KW-0255">Endonuclease</keyword>
<evidence type="ECO:0000256" key="7">
    <source>
        <dbReference type="SAM" id="MobiDB-lite"/>
    </source>
</evidence>
<dbReference type="GO" id="GO:0043504">
    <property type="term" value="P:mitochondrial DNA repair"/>
    <property type="evidence" value="ECO:0007669"/>
    <property type="project" value="TreeGrafter"/>
</dbReference>
<evidence type="ECO:0000256" key="4">
    <source>
        <dbReference type="ARBA" id="ARBA00022769"/>
    </source>
</evidence>
<dbReference type="GO" id="GO:0016787">
    <property type="term" value="F:hydrolase activity"/>
    <property type="evidence" value="ECO:0007669"/>
    <property type="project" value="UniProtKB-KW"/>
</dbReference>
<protein>
    <submittedName>
        <fullName evidence="8">UV-endonuclease UvdE-domain-containing protein</fullName>
    </submittedName>
</protein>
<dbReference type="Pfam" id="PF03851">
    <property type="entry name" value="UvdE"/>
    <property type="match status" value="1"/>
</dbReference>
<dbReference type="InterPro" id="IPR036237">
    <property type="entry name" value="Xyl_isomerase-like_sf"/>
</dbReference>
<organism evidence="8 9">
    <name type="scientific">Cristinia sonorae</name>
    <dbReference type="NCBI Taxonomy" id="1940300"/>
    <lineage>
        <taxon>Eukaryota</taxon>
        <taxon>Fungi</taxon>
        <taxon>Dikarya</taxon>
        <taxon>Basidiomycota</taxon>
        <taxon>Agaricomycotina</taxon>
        <taxon>Agaricomycetes</taxon>
        <taxon>Agaricomycetidae</taxon>
        <taxon>Agaricales</taxon>
        <taxon>Pleurotineae</taxon>
        <taxon>Stephanosporaceae</taxon>
        <taxon>Cristinia</taxon>
    </lineage>
</organism>
<dbReference type="GO" id="GO:0005634">
    <property type="term" value="C:nucleus"/>
    <property type="evidence" value="ECO:0007669"/>
    <property type="project" value="TreeGrafter"/>
</dbReference>
<dbReference type="GO" id="GO:0009411">
    <property type="term" value="P:response to UV"/>
    <property type="evidence" value="ECO:0007669"/>
    <property type="project" value="InterPro"/>
</dbReference>
<dbReference type="PANTHER" id="PTHR31290:SF5">
    <property type="entry name" value="UV-DAMAGE ENDONUCLEASE"/>
    <property type="match status" value="1"/>
</dbReference>
<dbReference type="GO" id="GO:0005739">
    <property type="term" value="C:mitochondrion"/>
    <property type="evidence" value="ECO:0007669"/>
    <property type="project" value="TreeGrafter"/>
</dbReference>
<evidence type="ECO:0000313" key="9">
    <source>
        <dbReference type="Proteomes" id="UP000813824"/>
    </source>
</evidence>
<feature type="region of interest" description="Disordered" evidence="7">
    <location>
        <begin position="320"/>
        <end position="340"/>
    </location>
</feature>
<evidence type="ECO:0000256" key="2">
    <source>
        <dbReference type="ARBA" id="ARBA00022759"/>
    </source>
</evidence>
<keyword evidence="4" id="KW-0228">DNA excision</keyword>
<keyword evidence="3" id="KW-0227">DNA damage</keyword>
<keyword evidence="9" id="KW-1185">Reference proteome</keyword>
<gene>
    <name evidence="8" type="ORF">BXZ70DRAFT_930157</name>
</gene>
<dbReference type="GO" id="GO:0004519">
    <property type="term" value="F:endonuclease activity"/>
    <property type="evidence" value="ECO:0007669"/>
    <property type="project" value="UniProtKB-KW"/>
</dbReference>
<dbReference type="InterPro" id="IPR004601">
    <property type="entry name" value="UvdE"/>
</dbReference>
<evidence type="ECO:0000256" key="6">
    <source>
        <dbReference type="ARBA" id="ARBA00023204"/>
    </source>
</evidence>
<feature type="compositionally biased region" description="Basic and acidic residues" evidence="7">
    <location>
        <begin position="590"/>
        <end position="599"/>
    </location>
</feature>
<evidence type="ECO:0000256" key="1">
    <source>
        <dbReference type="ARBA" id="ARBA00022722"/>
    </source>
</evidence>
<keyword evidence="5" id="KW-0378">Hydrolase</keyword>
<evidence type="ECO:0000256" key="5">
    <source>
        <dbReference type="ARBA" id="ARBA00022801"/>
    </source>
</evidence>
<feature type="compositionally biased region" description="Acidic residues" evidence="7">
    <location>
        <begin position="562"/>
        <end position="579"/>
    </location>
</feature>
<dbReference type="Gene3D" id="3.20.20.150">
    <property type="entry name" value="Divalent-metal-dependent TIM barrel enzymes"/>
    <property type="match status" value="1"/>
</dbReference>
<feature type="compositionally biased region" description="Acidic residues" evidence="7">
    <location>
        <begin position="408"/>
        <end position="417"/>
    </location>
</feature>
<keyword evidence="6" id="KW-0234">DNA repair</keyword>
<feature type="compositionally biased region" description="Basic and acidic residues" evidence="7">
    <location>
        <begin position="456"/>
        <end position="470"/>
    </location>
</feature>
<dbReference type="NCBIfam" id="TIGR00629">
    <property type="entry name" value="uvde"/>
    <property type="match status" value="1"/>
</dbReference>
<dbReference type="OrthoDB" id="541883at2759"/>
<evidence type="ECO:0000313" key="8">
    <source>
        <dbReference type="EMBL" id="KAH8102079.1"/>
    </source>
</evidence>
<feature type="region of interest" description="Disordered" evidence="7">
    <location>
        <begin position="16"/>
        <end position="63"/>
    </location>
</feature>
<feature type="compositionally biased region" description="Basic and acidic residues" evidence="7">
    <location>
        <begin position="431"/>
        <end position="440"/>
    </location>
</feature>
<dbReference type="AlphaFoldDB" id="A0A8K0UQY1"/>
<dbReference type="EMBL" id="JAEVFJ010000010">
    <property type="protein sequence ID" value="KAH8102079.1"/>
    <property type="molecule type" value="Genomic_DNA"/>
</dbReference>
<dbReference type="Proteomes" id="UP000813824">
    <property type="component" value="Unassembled WGS sequence"/>
</dbReference>
<dbReference type="SUPFAM" id="SSF51658">
    <property type="entry name" value="Xylose isomerase-like"/>
    <property type="match status" value="1"/>
</dbReference>
<reference evidence="8" key="1">
    <citation type="journal article" date="2021" name="New Phytol.">
        <title>Evolutionary innovations through gain and loss of genes in the ectomycorrhizal Boletales.</title>
        <authorList>
            <person name="Wu G."/>
            <person name="Miyauchi S."/>
            <person name="Morin E."/>
            <person name="Kuo A."/>
            <person name="Drula E."/>
            <person name="Varga T."/>
            <person name="Kohler A."/>
            <person name="Feng B."/>
            <person name="Cao Y."/>
            <person name="Lipzen A."/>
            <person name="Daum C."/>
            <person name="Hundley H."/>
            <person name="Pangilinan J."/>
            <person name="Johnson J."/>
            <person name="Barry K."/>
            <person name="LaButti K."/>
            <person name="Ng V."/>
            <person name="Ahrendt S."/>
            <person name="Min B."/>
            <person name="Choi I.G."/>
            <person name="Park H."/>
            <person name="Plett J.M."/>
            <person name="Magnuson J."/>
            <person name="Spatafora J.W."/>
            <person name="Nagy L.G."/>
            <person name="Henrissat B."/>
            <person name="Grigoriev I.V."/>
            <person name="Yang Z.L."/>
            <person name="Xu J."/>
            <person name="Martin F.M."/>
        </authorList>
    </citation>
    <scope>NUCLEOTIDE SEQUENCE</scope>
    <source>
        <strain evidence="8">KKN 215</strain>
    </source>
</reference>